<sequence length="125" mass="14177">MKVLLSIKPEYVDRILDGSKKFEFRKVAFKNNQVQSVVIYATMPIGMIVGEFEIKEIISNSPSVVWEMTHKFAGTTKDFFDSYFEGREKAVAISIGNVKKYDKPLPLNMLGQGITAPQSYRYLSA</sequence>
<dbReference type="EMBL" id="JFGV01000022">
    <property type="protein sequence ID" value="EYU15589.1"/>
    <property type="molecule type" value="Genomic_DNA"/>
</dbReference>
<comment type="caution">
    <text evidence="2">The sequence shown here is derived from an EMBL/GenBank/DDBJ whole genome shotgun (WGS) entry which is preliminary data.</text>
</comment>
<dbReference type="InterPro" id="IPR015947">
    <property type="entry name" value="PUA-like_sf"/>
</dbReference>
<dbReference type="SMART" id="SM01022">
    <property type="entry name" value="ASCH"/>
    <property type="match status" value="1"/>
</dbReference>
<dbReference type="InterPro" id="IPR007374">
    <property type="entry name" value="ASCH_domain"/>
</dbReference>
<accession>A0A022PJ98</accession>
<gene>
    <name evidence="2" type="ORF">BA1DRAFT_01846</name>
</gene>
<evidence type="ECO:0000313" key="3">
    <source>
        <dbReference type="Proteomes" id="UP000023464"/>
    </source>
</evidence>
<dbReference type="Proteomes" id="UP000023464">
    <property type="component" value="Unassembled WGS sequence"/>
</dbReference>
<evidence type="ECO:0000259" key="1">
    <source>
        <dbReference type="SMART" id="SM01022"/>
    </source>
</evidence>
<dbReference type="PATRIC" id="fig|1393736.3.peg.1871"/>
<feature type="domain" description="ASCH" evidence="1">
    <location>
        <begin position="5"/>
        <end position="99"/>
    </location>
</feature>
<dbReference type="RefSeq" id="WP_036778100.1">
    <property type="nucleotide sequence ID" value="NZ_CAWLTM010000093.1"/>
</dbReference>
<dbReference type="SUPFAM" id="SSF88697">
    <property type="entry name" value="PUA domain-like"/>
    <property type="match status" value="1"/>
</dbReference>
<organism evidence="2 3">
    <name type="scientific">Photorhabdus aegyptia</name>
    <dbReference type="NCBI Taxonomy" id="2805098"/>
    <lineage>
        <taxon>Bacteria</taxon>
        <taxon>Pseudomonadati</taxon>
        <taxon>Pseudomonadota</taxon>
        <taxon>Gammaproteobacteria</taxon>
        <taxon>Enterobacterales</taxon>
        <taxon>Morganellaceae</taxon>
        <taxon>Photorhabdus</taxon>
    </lineage>
</organism>
<name>A0A022PJ98_9GAMM</name>
<dbReference type="Pfam" id="PF04266">
    <property type="entry name" value="ASCH"/>
    <property type="match status" value="1"/>
</dbReference>
<reference evidence="2 3" key="1">
    <citation type="submission" date="2014-03" db="EMBL/GenBank/DDBJ databases">
        <title>Draft Genome of Photorhabdus luminescens BA1, an Egyptian Isolate.</title>
        <authorList>
            <person name="Ghazal S."/>
            <person name="Hurst S.G.IV."/>
            <person name="Morris K."/>
            <person name="Thomas K."/>
            <person name="Tisa L.S."/>
        </authorList>
    </citation>
    <scope>NUCLEOTIDE SEQUENCE [LARGE SCALE GENOMIC DNA]</scope>
    <source>
        <strain evidence="2 3">BA1</strain>
    </source>
</reference>
<protein>
    <recommendedName>
        <fullName evidence="1">ASCH domain-containing protein</fullName>
    </recommendedName>
</protein>
<proteinExistence type="predicted"/>
<dbReference type="Gene3D" id="2.30.130.30">
    <property type="entry name" value="Hypothetical protein"/>
    <property type="match status" value="1"/>
</dbReference>
<dbReference type="AlphaFoldDB" id="A0A022PJ98"/>
<keyword evidence="3" id="KW-1185">Reference proteome</keyword>
<evidence type="ECO:0000313" key="2">
    <source>
        <dbReference type="EMBL" id="EYU15589.1"/>
    </source>
</evidence>